<dbReference type="EMBL" id="GDHC01015745">
    <property type="protein sequence ID" value="JAQ02884.1"/>
    <property type="molecule type" value="Transcribed_RNA"/>
</dbReference>
<evidence type="ECO:0000256" key="1">
    <source>
        <dbReference type="ARBA" id="ARBA00004141"/>
    </source>
</evidence>
<dbReference type="AlphaFoldDB" id="A0A0A9Y754"/>
<organism evidence="7">
    <name type="scientific">Lygus hesperus</name>
    <name type="common">Western plant bug</name>
    <dbReference type="NCBI Taxonomy" id="30085"/>
    <lineage>
        <taxon>Eukaryota</taxon>
        <taxon>Metazoa</taxon>
        <taxon>Ecdysozoa</taxon>
        <taxon>Arthropoda</taxon>
        <taxon>Hexapoda</taxon>
        <taxon>Insecta</taxon>
        <taxon>Pterygota</taxon>
        <taxon>Neoptera</taxon>
        <taxon>Paraneoptera</taxon>
        <taxon>Hemiptera</taxon>
        <taxon>Heteroptera</taxon>
        <taxon>Panheteroptera</taxon>
        <taxon>Cimicomorpha</taxon>
        <taxon>Miridae</taxon>
        <taxon>Mirini</taxon>
        <taxon>Lygus</taxon>
    </lineage>
</organism>
<feature type="transmembrane region" description="Helical" evidence="5">
    <location>
        <begin position="275"/>
        <end position="299"/>
    </location>
</feature>
<sequence length="326" mass="35989">MSSDVALKPERLKSGVLGTLMNLIKPFIGAGILSLPRSWARAGWVLSTITLFILTYVASYCILALANCSDIVTSEELRYTARKRIYRSRNNCDEATAVENVDFFTESNDVTEDDIVAEDWNSIQPPTMSDVGCMAFGKPGRLVTDIFIVISQMGAGITYLSFISATIPDVINRKDSFNNIHMLLVMFIPTVLLCLIRNISRLAITSLLGNVIYFFLIGCAMYLGSKLEHQPIKNLTAANWEYYPTVFSTVSFALEGIAIVLPIKYAMKEPKKFKMALSGAMVSIAIIYLAFALGCYFLFGNLVDTPDGFISILDSTSVLKTIIQIA</sequence>
<name>A0A0A9Y754_LYGHE</name>
<dbReference type="GO" id="GO:0015179">
    <property type="term" value="F:L-amino acid transmembrane transporter activity"/>
    <property type="evidence" value="ECO:0007669"/>
    <property type="project" value="TreeGrafter"/>
</dbReference>
<feature type="transmembrane region" description="Helical" evidence="5">
    <location>
        <begin position="243"/>
        <end position="263"/>
    </location>
</feature>
<feature type="transmembrane region" description="Helical" evidence="5">
    <location>
        <begin position="44"/>
        <end position="66"/>
    </location>
</feature>
<feature type="domain" description="Amino acid transporter transmembrane" evidence="6">
    <location>
        <begin position="130"/>
        <end position="325"/>
    </location>
</feature>
<reference evidence="7" key="2">
    <citation type="submission" date="2014-07" db="EMBL/GenBank/DDBJ databases">
        <authorList>
            <person name="Hull J."/>
        </authorList>
    </citation>
    <scope>NUCLEOTIDE SEQUENCE</scope>
</reference>
<feature type="transmembrane region" description="Helical" evidence="5">
    <location>
        <begin position="179"/>
        <end position="196"/>
    </location>
</feature>
<dbReference type="InterPro" id="IPR013057">
    <property type="entry name" value="AA_transpt_TM"/>
</dbReference>
<feature type="transmembrane region" description="Helical" evidence="5">
    <location>
        <begin position="203"/>
        <end position="223"/>
    </location>
</feature>
<reference evidence="8" key="3">
    <citation type="journal article" date="2016" name="Gigascience">
        <title>De novo construction of an expanded transcriptome assembly for the western tarnished plant bug, Lygus hesperus.</title>
        <authorList>
            <person name="Tassone E.E."/>
            <person name="Geib S.M."/>
            <person name="Hall B."/>
            <person name="Fabrick J.A."/>
            <person name="Brent C.S."/>
            <person name="Hull J.J."/>
        </authorList>
    </citation>
    <scope>NUCLEOTIDE SEQUENCE</scope>
</reference>
<evidence type="ECO:0000259" key="6">
    <source>
        <dbReference type="Pfam" id="PF01490"/>
    </source>
</evidence>
<evidence type="ECO:0000256" key="3">
    <source>
        <dbReference type="ARBA" id="ARBA00022989"/>
    </source>
</evidence>
<evidence type="ECO:0000256" key="2">
    <source>
        <dbReference type="ARBA" id="ARBA00022692"/>
    </source>
</evidence>
<accession>A0A0A9Y754</accession>
<evidence type="ECO:0000313" key="8">
    <source>
        <dbReference type="EMBL" id="JAQ02884.1"/>
    </source>
</evidence>
<dbReference type="Pfam" id="PF01490">
    <property type="entry name" value="Aa_trans"/>
    <property type="match status" value="2"/>
</dbReference>
<dbReference type="PANTHER" id="PTHR22950">
    <property type="entry name" value="AMINO ACID TRANSPORTER"/>
    <property type="match status" value="1"/>
</dbReference>
<evidence type="ECO:0000256" key="4">
    <source>
        <dbReference type="ARBA" id="ARBA00023136"/>
    </source>
</evidence>
<proteinExistence type="predicted"/>
<evidence type="ECO:0000313" key="7">
    <source>
        <dbReference type="EMBL" id="JAG28907.1"/>
    </source>
</evidence>
<dbReference type="GO" id="GO:0016020">
    <property type="term" value="C:membrane"/>
    <property type="evidence" value="ECO:0007669"/>
    <property type="project" value="UniProtKB-SubCell"/>
</dbReference>
<keyword evidence="2 5" id="KW-0812">Transmembrane</keyword>
<dbReference type="EMBL" id="GBHO01014697">
    <property type="protein sequence ID" value="JAG28907.1"/>
    <property type="molecule type" value="Transcribed_RNA"/>
</dbReference>
<feature type="transmembrane region" description="Helical" evidence="5">
    <location>
        <begin position="12"/>
        <end position="32"/>
    </location>
</feature>
<gene>
    <name evidence="7" type="primary">SLC36A1_2</name>
    <name evidence="8" type="synonym">SLC36A1_12</name>
    <name evidence="7" type="ORF">CM83_63872</name>
    <name evidence="8" type="ORF">g.17257</name>
</gene>
<keyword evidence="4 5" id="KW-0472">Membrane</keyword>
<dbReference type="PANTHER" id="PTHR22950:SF666">
    <property type="entry name" value="VACUOLAR AMINO ACID TRANSPORTER 4"/>
    <property type="match status" value="1"/>
</dbReference>
<feature type="transmembrane region" description="Helical" evidence="5">
    <location>
        <begin position="146"/>
        <end position="167"/>
    </location>
</feature>
<protein>
    <submittedName>
        <fullName evidence="7">Proton-coupled amino acid transporter 1</fullName>
    </submittedName>
</protein>
<comment type="subcellular location">
    <subcellularLocation>
        <location evidence="1">Membrane</location>
        <topology evidence="1">Multi-pass membrane protein</topology>
    </subcellularLocation>
</comment>
<feature type="domain" description="Amino acid transporter transmembrane" evidence="6">
    <location>
        <begin position="14"/>
        <end position="76"/>
    </location>
</feature>
<evidence type="ECO:0000256" key="5">
    <source>
        <dbReference type="SAM" id="Phobius"/>
    </source>
</evidence>
<keyword evidence="3 5" id="KW-1133">Transmembrane helix</keyword>
<reference evidence="7" key="1">
    <citation type="journal article" date="2014" name="PLoS ONE">
        <title>Transcriptome-Based Identification of ABC Transporters in the Western Tarnished Plant Bug Lygus hesperus.</title>
        <authorList>
            <person name="Hull J.J."/>
            <person name="Chaney K."/>
            <person name="Geib S.M."/>
            <person name="Fabrick J.A."/>
            <person name="Brent C.S."/>
            <person name="Walsh D."/>
            <person name="Lavine L.C."/>
        </authorList>
    </citation>
    <scope>NUCLEOTIDE SEQUENCE</scope>
</reference>